<evidence type="ECO:0000256" key="16">
    <source>
        <dbReference type="ARBA" id="ARBA00042156"/>
    </source>
</evidence>
<evidence type="ECO:0000256" key="7">
    <source>
        <dbReference type="ARBA" id="ARBA00022769"/>
    </source>
</evidence>
<evidence type="ECO:0000256" key="1">
    <source>
        <dbReference type="ARBA" id="ARBA00004496"/>
    </source>
</evidence>
<evidence type="ECO:0000256" key="2">
    <source>
        <dbReference type="ARBA" id="ARBA00022490"/>
    </source>
</evidence>
<dbReference type="GO" id="GO:0004518">
    <property type="term" value="F:nuclease activity"/>
    <property type="evidence" value="ECO:0007669"/>
    <property type="project" value="UniProtKB-KW"/>
</dbReference>
<evidence type="ECO:0000256" key="6">
    <source>
        <dbReference type="ARBA" id="ARBA00022763"/>
    </source>
</evidence>
<comment type="subcellular location">
    <subcellularLocation>
        <location evidence="1">Cytoplasm</location>
    </subcellularLocation>
</comment>
<dbReference type="InterPro" id="IPR004602">
    <property type="entry name" value="UvrA"/>
</dbReference>
<evidence type="ECO:0000256" key="3">
    <source>
        <dbReference type="ARBA" id="ARBA00022723"/>
    </source>
</evidence>
<evidence type="ECO:0000256" key="8">
    <source>
        <dbReference type="ARBA" id="ARBA00022771"/>
    </source>
</evidence>
<dbReference type="PROSITE" id="PS00211">
    <property type="entry name" value="ABC_TRANSPORTER_1"/>
    <property type="match status" value="1"/>
</dbReference>
<dbReference type="Proteomes" id="UP000516072">
    <property type="component" value="Chromosome"/>
</dbReference>
<evidence type="ECO:0000256" key="5">
    <source>
        <dbReference type="ARBA" id="ARBA00022741"/>
    </source>
</evidence>
<gene>
    <name evidence="18" type="primary">uvrA</name>
    <name evidence="18" type="ORF">NSCAC_1603</name>
</gene>
<evidence type="ECO:0000256" key="12">
    <source>
        <dbReference type="ARBA" id="ARBA00023125"/>
    </source>
</evidence>
<keyword evidence="4" id="KW-0677">Repeat</keyword>
<keyword evidence="13" id="KW-0234">DNA repair</keyword>
<evidence type="ECO:0000256" key="9">
    <source>
        <dbReference type="ARBA" id="ARBA00022833"/>
    </source>
</evidence>
<dbReference type="KEGG" id="ntg:NSCAC_1603"/>
<evidence type="ECO:0000256" key="11">
    <source>
        <dbReference type="ARBA" id="ARBA00022881"/>
    </source>
</evidence>
<dbReference type="GO" id="GO:0008270">
    <property type="term" value="F:zinc ion binding"/>
    <property type="evidence" value="ECO:0007669"/>
    <property type="project" value="UniProtKB-KW"/>
</dbReference>
<keyword evidence="11" id="KW-0267">Excision nuclease</keyword>
<feature type="domain" description="ABC transporter" evidence="17">
    <location>
        <begin position="487"/>
        <end position="819"/>
    </location>
</feature>
<keyword evidence="7" id="KW-0228">DNA excision</keyword>
<reference evidence="18 19" key="1">
    <citation type="submission" date="2020-03" db="EMBL/GenBank/DDBJ databases">
        <authorList>
            <person name="Picone N."/>
        </authorList>
    </citation>
    <scope>NUCLEOTIDE SEQUENCE [LARGE SCALE GENOMIC DNA]</scope>
    <source>
        <strain evidence="18">NSCAC1</strain>
    </source>
</reference>
<dbReference type="GO" id="GO:0016887">
    <property type="term" value="F:ATP hydrolysis activity"/>
    <property type="evidence" value="ECO:0007669"/>
    <property type="project" value="InterPro"/>
</dbReference>
<dbReference type="FunFam" id="1.20.1580.10:FF:000002">
    <property type="entry name" value="UvrABC system protein A"/>
    <property type="match status" value="1"/>
</dbReference>
<dbReference type="NCBIfam" id="TIGR00630">
    <property type="entry name" value="uvra"/>
    <property type="match status" value="1"/>
</dbReference>
<keyword evidence="5" id="KW-0547">Nucleotide-binding</keyword>
<name>A0A7G1QCC8_9GAMM</name>
<evidence type="ECO:0000259" key="17">
    <source>
        <dbReference type="PROSITE" id="PS50893"/>
    </source>
</evidence>
<evidence type="ECO:0000313" key="19">
    <source>
        <dbReference type="Proteomes" id="UP000516072"/>
    </source>
</evidence>
<dbReference type="Pfam" id="PF17760">
    <property type="entry name" value="UvrA_inter"/>
    <property type="match status" value="1"/>
</dbReference>
<dbReference type="EMBL" id="LR778175">
    <property type="protein sequence ID" value="CAB1277303.1"/>
    <property type="molecule type" value="Genomic_DNA"/>
</dbReference>
<dbReference type="PROSITE" id="PS50893">
    <property type="entry name" value="ABC_TRANSPORTER_2"/>
    <property type="match status" value="1"/>
</dbReference>
<keyword evidence="3" id="KW-0479">Metal-binding</keyword>
<dbReference type="InterPro" id="IPR041102">
    <property type="entry name" value="UvrA_inter"/>
</dbReference>
<dbReference type="Gene3D" id="1.20.1580.10">
    <property type="entry name" value="ABC transporter ATPase like domain"/>
    <property type="match status" value="1"/>
</dbReference>
<dbReference type="GO" id="GO:0005524">
    <property type="term" value="F:ATP binding"/>
    <property type="evidence" value="ECO:0007669"/>
    <property type="project" value="UniProtKB-KW"/>
</dbReference>
<comment type="similarity">
    <text evidence="14">Belongs to the ABC transporter superfamily. UvrA family.</text>
</comment>
<dbReference type="AlphaFoldDB" id="A0A7G1QCC8"/>
<proteinExistence type="inferred from homology"/>
<evidence type="ECO:0000256" key="13">
    <source>
        <dbReference type="ARBA" id="ARBA00023204"/>
    </source>
</evidence>
<dbReference type="InterPro" id="IPR003593">
    <property type="entry name" value="AAA+_ATPase"/>
</dbReference>
<dbReference type="InterPro" id="IPR003439">
    <property type="entry name" value="ABC_transporter-like_ATP-bd"/>
</dbReference>
<keyword evidence="6" id="KW-0227">DNA damage</keyword>
<dbReference type="GO" id="GO:0006289">
    <property type="term" value="P:nucleotide-excision repair"/>
    <property type="evidence" value="ECO:0007669"/>
    <property type="project" value="InterPro"/>
</dbReference>
<dbReference type="PANTHER" id="PTHR43152">
    <property type="entry name" value="UVRABC SYSTEM PROTEIN A"/>
    <property type="match status" value="1"/>
</dbReference>
<evidence type="ECO:0000256" key="15">
    <source>
        <dbReference type="ARBA" id="ARBA00039316"/>
    </source>
</evidence>
<keyword evidence="8" id="KW-0863">Zinc-finger</keyword>
<keyword evidence="10" id="KW-0067">ATP-binding</keyword>
<dbReference type="InterPro" id="IPR017871">
    <property type="entry name" value="ABC_transporter-like_CS"/>
</dbReference>
<dbReference type="GO" id="GO:0005737">
    <property type="term" value="C:cytoplasm"/>
    <property type="evidence" value="ECO:0007669"/>
    <property type="project" value="UniProtKB-SubCell"/>
</dbReference>
<dbReference type="PANTHER" id="PTHR43152:SF3">
    <property type="entry name" value="UVRABC SYSTEM PROTEIN A"/>
    <property type="match status" value="1"/>
</dbReference>
<evidence type="ECO:0000256" key="10">
    <source>
        <dbReference type="ARBA" id="ARBA00022840"/>
    </source>
</evidence>
<dbReference type="GO" id="GO:0009380">
    <property type="term" value="C:excinuclease repair complex"/>
    <property type="evidence" value="ECO:0007669"/>
    <property type="project" value="InterPro"/>
</dbReference>
<organism evidence="18 19">
    <name type="scientific">Candidatus Nitrosacidococcus tergens</name>
    <dbReference type="NCBI Taxonomy" id="553981"/>
    <lineage>
        <taxon>Bacteria</taxon>
        <taxon>Pseudomonadati</taxon>
        <taxon>Pseudomonadota</taxon>
        <taxon>Gammaproteobacteria</taxon>
        <taxon>Chromatiales</taxon>
        <taxon>Chromatiaceae</taxon>
        <taxon>Candidatus Nitrosacidococcus</taxon>
    </lineage>
</organism>
<protein>
    <recommendedName>
        <fullName evidence="15">UvrABC system protein A</fullName>
    </recommendedName>
    <alternativeName>
        <fullName evidence="16">Excinuclease ABC subunit A</fullName>
    </alternativeName>
</protein>
<sequence length="824" mass="91308">MTDYISIRGVRTHNLKGINLDLPRNKLIVITGPSGSGKSSLAFNTLHAEGQRRYMESLSAYARQFLPMMIPPEVDHIEGLSPTIAIGQRGSSYNPRSTVGTITEIYDYLRLLYARVGTPHCPDHGVIPQAKTISQITEEILKLSIGATYMILAPITSKVKNGGRRILEYLAQQGFLRIRIDGQVHELEQQLDFDCAQTKTIEVVVDRFKIRPEIRLRLAESLESALKLSGGMISVAAMNNSLEEIKIFSTRFSCLICDYSLTELTPHLFSFNHPKGICLQCSGLGLIKESEICPQCLGECLNQQGRNVFINEYSLPMLTAVPLVELNKFFSQLKFTGQKKLISDKVIREIQARLNFLINMRLGYLSLNRRADTLSGGEFQRTHLANQLGAGLSGVIYILDEPSIGLHQRDNERLLTDLSYIRDLGNTVVVIEHDKDTMASADYIVDIGPGAGIHGGEIIAQGTVAEIIANPNSLTGRYLAGILNIPIPSQRVKPNPNQILSLYGARGNNLQNINVDFPLGLMICVTGVSGSGKSTLVNDTLFPIIAQKLHRATIKPAPYESIKGISHIDKVINIDQSLIGRTPRSNPASYTDIFSTIRQLFAGTHEARSRGYNSNRFSFNVKGGRCEPCQGNGLIKVEMNFLPDIYVPCDVCQGKQYNAETLEILYKGKTIYEILEMTVEEAHDFFHAIPALTRKLQTLIEVGLSYIKLGQNGVTLSGGEAQRIKLAKELAKRDTGRTLYILDEPTTGLHFHDVAQLLKILLEIRDRGNTLIIIEHHLDVIKTADWLIDLGPEEGKIISVGTPEEIAKNKNSYTGHYLAQALLN</sequence>
<keyword evidence="9" id="KW-0862">Zinc</keyword>
<evidence type="ECO:0000313" key="18">
    <source>
        <dbReference type="EMBL" id="CAB1277303.1"/>
    </source>
</evidence>
<dbReference type="InterPro" id="IPR027417">
    <property type="entry name" value="P-loop_NTPase"/>
</dbReference>
<dbReference type="SMART" id="SM00382">
    <property type="entry name" value="AAA"/>
    <property type="match status" value="2"/>
</dbReference>
<dbReference type="Gene3D" id="3.40.50.300">
    <property type="entry name" value="P-loop containing nucleotide triphosphate hydrolases"/>
    <property type="match status" value="3"/>
</dbReference>
<dbReference type="GO" id="GO:0003677">
    <property type="term" value="F:DNA binding"/>
    <property type="evidence" value="ECO:0007669"/>
    <property type="project" value="UniProtKB-KW"/>
</dbReference>
<dbReference type="RefSeq" id="WP_197744261.1">
    <property type="nucleotide sequence ID" value="NZ_LR778175.1"/>
</dbReference>
<dbReference type="SUPFAM" id="SSF52540">
    <property type="entry name" value="P-loop containing nucleoside triphosphate hydrolases"/>
    <property type="match status" value="2"/>
</dbReference>
<evidence type="ECO:0000256" key="14">
    <source>
        <dbReference type="ARBA" id="ARBA00038000"/>
    </source>
</evidence>
<keyword evidence="12" id="KW-0238">DNA-binding</keyword>
<keyword evidence="2" id="KW-0963">Cytoplasm</keyword>
<dbReference type="CDD" id="cd03271">
    <property type="entry name" value="ABC_UvrA_II"/>
    <property type="match status" value="1"/>
</dbReference>
<evidence type="ECO:0000256" key="4">
    <source>
        <dbReference type="ARBA" id="ARBA00022737"/>
    </source>
</evidence>
<keyword evidence="19" id="KW-1185">Reference proteome</keyword>
<accession>A0A7G1QCC8</accession>
<dbReference type="Gene3D" id="3.30.190.20">
    <property type="match status" value="1"/>
</dbReference>